<feature type="binding site" evidence="8">
    <location>
        <position position="207"/>
    </location>
    <ligand>
        <name>Zn(2+)</name>
        <dbReference type="ChEBI" id="CHEBI:29105"/>
        <label>2</label>
        <note>catalytic</note>
    </ligand>
</feature>
<feature type="signal peptide" evidence="9">
    <location>
        <begin position="1"/>
        <end position="16"/>
    </location>
</feature>
<dbReference type="GO" id="GO:0031012">
    <property type="term" value="C:extracellular matrix"/>
    <property type="evidence" value="ECO:0007669"/>
    <property type="project" value="InterPro"/>
</dbReference>
<feature type="binding site" evidence="8">
    <location>
        <position position="147"/>
    </location>
    <ligand>
        <name>Ca(2+)</name>
        <dbReference type="ChEBI" id="CHEBI:29108"/>
        <label>2</label>
    </ligand>
</feature>
<dbReference type="PRINTS" id="PR00138">
    <property type="entry name" value="MATRIXIN"/>
</dbReference>
<dbReference type="InterPro" id="IPR033739">
    <property type="entry name" value="M10A_MMP"/>
</dbReference>
<evidence type="ECO:0000256" key="8">
    <source>
        <dbReference type="PIRSR" id="PIRSR621190-2"/>
    </source>
</evidence>
<feature type="binding site" evidence="8">
    <location>
        <position position="185"/>
    </location>
    <ligand>
        <name>Zn(2+)</name>
        <dbReference type="ChEBI" id="CHEBI:29105"/>
        <label>1</label>
    </ligand>
</feature>
<dbReference type="GO" id="GO:0005615">
    <property type="term" value="C:extracellular space"/>
    <property type="evidence" value="ECO:0007669"/>
    <property type="project" value="TreeGrafter"/>
</dbReference>
<feature type="binding site" evidence="8">
    <location>
        <position position="164"/>
    </location>
    <ligand>
        <name>Ca(2+)</name>
        <dbReference type="ChEBI" id="CHEBI:29108"/>
        <label>3</label>
    </ligand>
</feature>
<dbReference type="PANTHER" id="PTHR10201">
    <property type="entry name" value="MATRIX METALLOPROTEINASE"/>
    <property type="match status" value="1"/>
</dbReference>
<dbReference type="KEGG" id="csyr:103260931"/>
<evidence type="ECO:0000259" key="10">
    <source>
        <dbReference type="SMART" id="SM00235"/>
    </source>
</evidence>
<comment type="cofactor">
    <cofactor evidence="8">
        <name>Zn(2+)</name>
        <dbReference type="ChEBI" id="CHEBI:29105"/>
    </cofactor>
    <text evidence="8">Binds 2 Zn(2+) ions per subunit.</text>
</comment>
<dbReference type="GO" id="GO:0004222">
    <property type="term" value="F:metalloendopeptidase activity"/>
    <property type="evidence" value="ECO:0007669"/>
    <property type="project" value="InterPro"/>
</dbReference>
<gene>
    <name evidence="12" type="primary">MMP26</name>
</gene>
<keyword evidence="5 8" id="KW-0862">Zinc</keyword>
<evidence type="ECO:0000256" key="9">
    <source>
        <dbReference type="SAM" id="SignalP"/>
    </source>
</evidence>
<dbReference type="GeneID" id="103260931"/>
<dbReference type="GO" id="GO:0030198">
    <property type="term" value="P:extracellular matrix organization"/>
    <property type="evidence" value="ECO:0007669"/>
    <property type="project" value="TreeGrafter"/>
</dbReference>
<keyword evidence="9" id="KW-0732">Signal</keyword>
<feature type="binding site" description="in inhibited form" evidence="8">
    <location>
        <position position="81"/>
    </location>
    <ligand>
        <name>Zn(2+)</name>
        <dbReference type="ChEBI" id="CHEBI:29105"/>
        <label>2</label>
        <note>catalytic</note>
    </ligand>
</feature>
<feature type="binding site" evidence="8">
    <location>
        <position position="217"/>
    </location>
    <ligand>
        <name>Zn(2+)</name>
        <dbReference type="ChEBI" id="CHEBI:29105"/>
        <label>2</label>
        <note>catalytic</note>
    </ligand>
</feature>
<evidence type="ECO:0000313" key="12">
    <source>
        <dbReference type="RefSeq" id="XP_008056771.1"/>
    </source>
</evidence>
<reference evidence="12" key="1">
    <citation type="submission" date="2025-08" db="UniProtKB">
        <authorList>
            <consortium name="RefSeq"/>
        </authorList>
    </citation>
    <scope>IDENTIFICATION</scope>
</reference>
<dbReference type="SMART" id="SM00235">
    <property type="entry name" value="ZnMc"/>
    <property type="match status" value="1"/>
</dbReference>
<feature type="binding site" evidence="8">
    <location>
        <position position="172"/>
    </location>
    <ligand>
        <name>Zn(2+)</name>
        <dbReference type="ChEBI" id="CHEBI:29105"/>
        <label>1</label>
    </ligand>
</feature>
<name>A0A1U7TSQ7_CARSF</name>
<evidence type="ECO:0000256" key="7">
    <source>
        <dbReference type="PIRSR" id="PIRSR621190-1"/>
    </source>
</evidence>
<dbReference type="RefSeq" id="XP_008056771.1">
    <property type="nucleotide sequence ID" value="XM_008058580.1"/>
</dbReference>
<evidence type="ECO:0000313" key="11">
    <source>
        <dbReference type="Proteomes" id="UP000189704"/>
    </source>
</evidence>
<dbReference type="SUPFAM" id="SSF55486">
    <property type="entry name" value="Metalloproteases ('zincins'), catalytic domain"/>
    <property type="match status" value="1"/>
</dbReference>
<dbReference type="STRING" id="1868482.ENSTSYP00000000425"/>
<dbReference type="AlphaFoldDB" id="A0A1U7TSQ7"/>
<dbReference type="InterPro" id="IPR001818">
    <property type="entry name" value="Pept_M10_metallopeptidase"/>
</dbReference>
<sequence length="262" mass="29927">MPVILRVAVFLPWCLGFPLPPAKDLEGWDFVKDYFHGFFLSKKELALLTLETQTQFLQQFHPNATDLLAPQMTALLRQPHCGGPDGANSSNSSRKSKWNKHMLTYRIINYPRDMKPSTVKRIILKVVSIWSNVTLLIFQQVQSENADIKISFWKGAHGDDWPFDGPGGVLGHAFLPNSGKSGVVHFDKCEHWSVSNTGFNLFLVAIHELGHSLGLQHSKNRRSIMYSAYRYRNPRTFRLSVDDIKKIQQQYSQCLLEEKKGI</sequence>
<dbReference type="GO" id="GO:0030574">
    <property type="term" value="P:collagen catabolic process"/>
    <property type="evidence" value="ECO:0007669"/>
    <property type="project" value="TreeGrafter"/>
</dbReference>
<evidence type="ECO:0000256" key="1">
    <source>
        <dbReference type="ARBA" id="ARBA00010370"/>
    </source>
</evidence>
<dbReference type="Pfam" id="PF00413">
    <property type="entry name" value="Peptidase_M10"/>
    <property type="match status" value="1"/>
</dbReference>
<dbReference type="CDD" id="cd04278">
    <property type="entry name" value="ZnMc_MMP"/>
    <property type="match status" value="1"/>
</dbReference>
<dbReference type="PANTHER" id="PTHR10201:SF76">
    <property type="entry name" value="MATRIX METALLOPROTEINASE-26"/>
    <property type="match status" value="1"/>
</dbReference>
<dbReference type="FunFam" id="3.40.390.10:FF:000052">
    <property type="entry name" value="Matrix metallopeptidase 26"/>
    <property type="match status" value="1"/>
</dbReference>
<dbReference type="InterPro" id="IPR006026">
    <property type="entry name" value="Peptidase_Metallo"/>
</dbReference>
<dbReference type="InterPro" id="IPR024079">
    <property type="entry name" value="MetalloPept_cat_dom_sf"/>
</dbReference>
<feature type="active site" evidence="7">
    <location>
        <position position="208"/>
    </location>
</feature>
<feature type="binding site" evidence="8">
    <location>
        <position position="211"/>
    </location>
    <ligand>
        <name>Zn(2+)</name>
        <dbReference type="ChEBI" id="CHEBI:29105"/>
        <label>2</label>
        <note>catalytic</note>
    </ligand>
</feature>
<evidence type="ECO:0000256" key="2">
    <source>
        <dbReference type="ARBA" id="ARBA00022670"/>
    </source>
</evidence>
<feature type="binding site" evidence="8">
    <location>
        <position position="165"/>
    </location>
    <ligand>
        <name>Ca(2+)</name>
        <dbReference type="ChEBI" id="CHEBI:29108"/>
        <label>3</label>
    </ligand>
</feature>
<feature type="binding site" evidence="8">
    <location>
        <position position="187"/>
    </location>
    <ligand>
        <name>Ca(2+)</name>
        <dbReference type="ChEBI" id="CHEBI:29108"/>
        <label>3</label>
    </ligand>
</feature>
<keyword evidence="2" id="KW-0645">Protease</keyword>
<feature type="binding site" evidence="8">
    <location>
        <position position="157"/>
    </location>
    <ligand>
        <name>Zn(2+)</name>
        <dbReference type="ChEBI" id="CHEBI:29105"/>
        <label>1</label>
    </ligand>
</feature>
<keyword evidence="6" id="KW-0865">Zymogen</keyword>
<feature type="binding site" evidence="8">
    <location>
        <position position="190"/>
    </location>
    <ligand>
        <name>Ca(2+)</name>
        <dbReference type="ChEBI" id="CHEBI:29108"/>
        <label>1</label>
    </ligand>
</feature>
<dbReference type="GO" id="GO:0006508">
    <property type="term" value="P:proteolysis"/>
    <property type="evidence" value="ECO:0007669"/>
    <property type="project" value="UniProtKB-KW"/>
</dbReference>
<dbReference type="Proteomes" id="UP000189704">
    <property type="component" value="Unplaced"/>
</dbReference>
<keyword evidence="3 8" id="KW-0479">Metal-binding</keyword>
<evidence type="ECO:0000256" key="4">
    <source>
        <dbReference type="ARBA" id="ARBA00022801"/>
    </source>
</evidence>
<keyword evidence="12" id="KW-0482">Metalloprotease</keyword>
<comment type="cofactor">
    <cofactor evidence="8">
        <name>Ca(2+)</name>
        <dbReference type="ChEBI" id="CHEBI:29108"/>
    </cofactor>
    <text evidence="8">Can bind about 5 Ca(2+) ions per subunit.</text>
</comment>
<evidence type="ECO:0000256" key="3">
    <source>
        <dbReference type="ARBA" id="ARBA00022723"/>
    </source>
</evidence>
<dbReference type="GO" id="GO:0008270">
    <property type="term" value="F:zinc ion binding"/>
    <property type="evidence" value="ECO:0007669"/>
    <property type="project" value="InterPro"/>
</dbReference>
<proteinExistence type="inferred from homology"/>
<feature type="binding site" evidence="8">
    <location>
        <position position="113"/>
    </location>
    <ligand>
        <name>Ca(2+)</name>
        <dbReference type="ChEBI" id="CHEBI:29108"/>
        <label>1</label>
    </ligand>
</feature>
<dbReference type="CTD" id="56547"/>
<protein>
    <submittedName>
        <fullName evidence="12">LOW QUALITY PROTEIN: matrix metalloproteinase-26</fullName>
    </submittedName>
</protein>
<keyword evidence="8" id="KW-0106">Calcium</keyword>
<comment type="similarity">
    <text evidence="1">Belongs to the peptidase M10A family.</text>
</comment>
<keyword evidence="11" id="KW-1185">Reference proteome</keyword>
<dbReference type="Gene3D" id="3.40.390.10">
    <property type="entry name" value="Collagenase (Catalytic Domain)"/>
    <property type="match status" value="1"/>
</dbReference>
<feature type="binding site" evidence="8">
    <location>
        <position position="159"/>
    </location>
    <ligand>
        <name>Zn(2+)</name>
        <dbReference type="ChEBI" id="CHEBI:29105"/>
        <label>1</label>
    </ligand>
</feature>
<feature type="binding site" evidence="8">
    <location>
        <position position="190"/>
    </location>
    <ligand>
        <name>Ca(2+)</name>
        <dbReference type="ChEBI" id="CHEBI:29108"/>
        <label>3</label>
    </ligand>
</feature>
<feature type="binding site" evidence="8">
    <location>
        <position position="225"/>
    </location>
    <ligand>
        <name>Zn(2+)</name>
        <dbReference type="ChEBI" id="CHEBI:29105"/>
        <label>2</label>
        <note>catalytic</note>
    </ligand>
</feature>
<keyword evidence="4" id="KW-0378">Hydrolase</keyword>
<feature type="chain" id="PRO_5010531604" evidence="9">
    <location>
        <begin position="17"/>
        <end position="262"/>
    </location>
</feature>
<evidence type="ECO:0000256" key="5">
    <source>
        <dbReference type="ARBA" id="ARBA00022833"/>
    </source>
</evidence>
<organism evidence="11 12">
    <name type="scientific">Carlito syrichta</name>
    <name type="common">Philippine tarsier</name>
    <name type="synonym">Tarsius syrichta</name>
    <dbReference type="NCBI Taxonomy" id="1868482"/>
    <lineage>
        <taxon>Eukaryota</taxon>
        <taxon>Metazoa</taxon>
        <taxon>Chordata</taxon>
        <taxon>Craniata</taxon>
        <taxon>Vertebrata</taxon>
        <taxon>Euteleostomi</taxon>
        <taxon>Mammalia</taxon>
        <taxon>Eutheria</taxon>
        <taxon>Euarchontoglires</taxon>
        <taxon>Primates</taxon>
        <taxon>Haplorrhini</taxon>
        <taxon>Tarsiiformes</taxon>
        <taxon>Tarsiidae</taxon>
        <taxon>Carlito</taxon>
    </lineage>
</organism>
<accession>A0A1U7TSQ7</accession>
<evidence type="ECO:0000256" key="6">
    <source>
        <dbReference type="ARBA" id="ARBA00023145"/>
    </source>
</evidence>
<dbReference type="InterPro" id="IPR021190">
    <property type="entry name" value="Pept_M10A"/>
</dbReference>
<feature type="domain" description="Peptidase metallopeptidase" evidence="10">
    <location>
        <begin position="94"/>
        <end position="253"/>
    </location>
</feature>
<dbReference type="OrthoDB" id="406838at2759"/>